<keyword evidence="4" id="KW-1185">Reference proteome</keyword>
<feature type="chain" id="PRO_5047125399" description="DUF4283 domain-containing protein" evidence="2">
    <location>
        <begin position="28"/>
        <end position="724"/>
    </location>
</feature>
<feature type="region of interest" description="Disordered" evidence="1">
    <location>
        <begin position="656"/>
        <end position="724"/>
    </location>
</feature>
<sequence length="724" mass="81594">MEGRDGGRGRMSAIYVMLLAFPPGVNGINNNMAASLMEEVNVYTMRLKVLPLSNAAVTVVHKRILRVWEVDERTEEVRQDRPDPKFASSSCALRGLRITTMFRVLMKKQKSISNSRTSSIGRKSNVIFALPDHGSTSSVGRKSNAIFALPSHRSTSFVGRKLKIDMAAYGWKVRTSPRRRRCQHAFGKAYHISLLSNLEMQHHVNIVSDHGEKAPKVVYKGKLDINVKFPDGMENGKVVYGGSGASKEFNVTEFDFSSLNKVSSLDREKCSNMELRKERVNEEDCMNADINDGSGELEHETNTQMDQDFINKDGMNPNLNKHNSSYNSTIAEDISHFKSTPINKTFANMIKPDDDDGDNKLCQIPIVVEEGREVVIFDEELILEGSRKWTLTLCGHFVGFKMSYVELMYNLVRMWGRFGLKDVVSQNGVFLFKFRETWIVKGISAIASGLGNPLIMDKTTTRLCKEGTGNFGYARVLVEINAEKEFKERIEICYKSLRIKYPSSKFVKVEYSWKPPKCSHCSVFGHHDSMCGGKKGTDNSQNGLNQGKIGKQNDGYKRMGNGDKSRNKNLDCVRNEGGNKKAQGLKPSNPRMEFRPVQRKNIIDDLQEKSHPKNHNVNESKSKETPQKAGSKNSEDPEIQLQNEIDIVNKFVKNHRQPTLEDSKKWSQDEEDVYEDGDGVAEGIVNNELNGKVSHPQTGPGRRTRVVRDDVHNILSSQDTNNDP</sequence>
<feature type="region of interest" description="Disordered" evidence="1">
    <location>
        <begin position="535"/>
        <end position="640"/>
    </location>
</feature>
<keyword evidence="2" id="KW-0732">Signal</keyword>
<gene>
    <name evidence="3" type="ORF">Tco_1123285</name>
</gene>
<evidence type="ECO:0000256" key="1">
    <source>
        <dbReference type="SAM" id="MobiDB-lite"/>
    </source>
</evidence>
<dbReference type="PANTHER" id="PTHR31286">
    <property type="entry name" value="GLYCINE-RICH CELL WALL STRUCTURAL PROTEIN 1.8-LIKE"/>
    <property type="match status" value="1"/>
</dbReference>
<accession>A0ABQ5J2X6</accession>
<evidence type="ECO:0008006" key="5">
    <source>
        <dbReference type="Google" id="ProtNLM"/>
    </source>
</evidence>
<dbReference type="InterPro" id="IPR040256">
    <property type="entry name" value="At4g02000-like"/>
</dbReference>
<reference evidence="3" key="1">
    <citation type="journal article" date="2022" name="Int. J. Mol. Sci.">
        <title>Draft Genome of Tanacetum Coccineum: Genomic Comparison of Closely Related Tanacetum-Family Plants.</title>
        <authorList>
            <person name="Yamashiro T."/>
            <person name="Shiraishi A."/>
            <person name="Nakayama K."/>
            <person name="Satake H."/>
        </authorList>
    </citation>
    <scope>NUCLEOTIDE SEQUENCE</scope>
</reference>
<evidence type="ECO:0000256" key="2">
    <source>
        <dbReference type="SAM" id="SignalP"/>
    </source>
</evidence>
<organism evidence="3 4">
    <name type="scientific">Tanacetum coccineum</name>
    <dbReference type="NCBI Taxonomy" id="301880"/>
    <lineage>
        <taxon>Eukaryota</taxon>
        <taxon>Viridiplantae</taxon>
        <taxon>Streptophyta</taxon>
        <taxon>Embryophyta</taxon>
        <taxon>Tracheophyta</taxon>
        <taxon>Spermatophyta</taxon>
        <taxon>Magnoliopsida</taxon>
        <taxon>eudicotyledons</taxon>
        <taxon>Gunneridae</taxon>
        <taxon>Pentapetalae</taxon>
        <taxon>asterids</taxon>
        <taxon>campanulids</taxon>
        <taxon>Asterales</taxon>
        <taxon>Asteraceae</taxon>
        <taxon>Asteroideae</taxon>
        <taxon>Anthemideae</taxon>
        <taxon>Anthemidinae</taxon>
        <taxon>Tanacetum</taxon>
    </lineage>
</organism>
<proteinExistence type="predicted"/>
<feature type="compositionally biased region" description="Acidic residues" evidence="1">
    <location>
        <begin position="669"/>
        <end position="679"/>
    </location>
</feature>
<evidence type="ECO:0000313" key="3">
    <source>
        <dbReference type="EMBL" id="GJU06855.1"/>
    </source>
</evidence>
<feature type="compositionally biased region" description="Polar residues" evidence="1">
    <location>
        <begin position="714"/>
        <end position="724"/>
    </location>
</feature>
<dbReference type="EMBL" id="BQNB010021481">
    <property type="protein sequence ID" value="GJU06855.1"/>
    <property type="molecule type" value="Genomic_DNA"/>
</dbReference>
<evidence type="ECO:0000313" key="4">
    <source>
        <dbReference type="Proteomes" id="UP001151760"/>
    </source>
</evidence>
<feature type="compositionally biased region" description="Basic and acidic residues" evidence="1">
    <location>
        <begin position="592"/>
        <end position="626"/>
    </location>
</feature>
<dbReference type="Proteomes" id="UP001151760">
    <property type="component" value="Unassembled WGS sequence"/>
</dbReference>
<feature type="compositionally biased region" description="Basic and acidic residues" evidence="1">
    <location>
        <begin position="658"/>
        <end position="668"/>
    </location>
</feature>
<feature type="compositionally biased region" description="Basic and acidic residues" evidence="1">
    <location>
        <begin position="554"/>
        <end position="579"/>
    </location>
</feature>
<name>A0ABQ5J2X6_9ASTR</name>
<dbReference type="PANTHER" id="PTHR31286:SF99">
    <property type="entry name" value="DUF4283 DOMAIN-CONTAINING PROTEIN"/>
    <property type="match status" value="1"/>
</dbReference>
<feature type="signal peptide" evidence="2">
    <location>
        <begin position="1"/>
        <end position="27"/>
    </location>
</feature>
<protein>
    <recommendedName>
        <fullName evidence="5">DUF4283 domain-containing protein</fullName>
    </recommendedName>
</protein>
<reference evidence="3" key="2">
    <citation type="submission" date="2022-01" db="EMBL/GenBank/DDBJ databases">
        <authorList>
            <person name="Yamashiro T."/>
            <person name="Shiraishi A."/>
            <person name="Satake H."/>
            <person name="Nakayama K."/>
        </authorList>
    </citation>
    <scope>NUCLEOTIDE SEQUENCE</scope>
</reference>
<comment type="caution">
    <text evidence="3">The sequence shown here is derived from an EMBL/GenBank/DDBJ whole genome shotgun (WGS) entry which is preliminary data.</text>
</comment>